<feature type="domain" description="Cytochrome C Planctomycete-type" evidence="3">
    <location>
        <begin position="67"/>
        <end position="124"/>
    </location>
</feature>
<dbReference type="Pfam" id="PF07583">
    <property type="entry name" value="PSCyt2"/>
    <property type="match status" value="1"/>
</dbReference>
<dbReference type="InterPro" id="IPR011429">
    <property type="entry name" value="Cyt_c_Planctomycete-type"/>
</dbReference>
<evidence type="ECO:0000259" key="1">
    <source>
        <dbReference type="Pfam" id="PF07583"/>
    </source>
</evidence>
<dbReference type="Proteomes" id="UP000318017">
    <property type="component" value="Chromosome"/>
</dbReference>
<dbReference type="KEGG" id="ahel:Q31a_21060"/>
<proteinExistence type="predicted"/>
<feature type="domain" description="DUF1553" evidence="2">
    <location>
        <begin position="678"/>
        <end position="915"/>
    </location>
</feature>
<protein>
    <submittedName>
        <fullName evidence="4">Planctomycete cytochrome C</fullName>
    </submittedName>
</protein>
<evidence type="ECO:0000313" key="4">
    <source>
        <dbReference type="EMBL" id="QDV23801.1"/>
    </source>
</evidence>
<reference evidence="4 5" key="1">
    <citation type="submission" date="2019-02" db="EMBL/GenBank/DDBJ databases">
        <title>Deep-cultivation of Planctomycetes and their phenomic and genomic characterization uncovers novel biology.</title>
        <authorList>
            <person name="Wiegand S."/>
            <person name="Jogler M."/>
            <person name="Boedeker C."/>
            <person name="Pinto D."/>
            <person name="Vollmers J."/>
            <person name="Rivas-Marin E."/>
            <person name="Kohn T."/>
            <person name="Peeters S.H."/>
            <person name="Heuer A."/>
            <person name="Rast P."/>
            <person name="Oberbeckmann S."/>
            <person name="Bunk B."/>
            <person name="Jeske O."/>
            <person name="Meyerdierks A."/>
            <person name="Storesund J.E."/>
            <person name="Kallscheuer N."/>
            <person name="Luecker S."/>
            <person name="Lage O.M."/>
            <person name="Pohl T."/>
            <person name="Merkel B.J."/>
            <person name="Hornburger P."/>
            <person name="Mueller R.-W."/>
            <person name="Bruemmer F."/>
            <person name="Labrenz M."/>
            <person name="Spormann A.M."/>
            <person name="Op den Camp H."/>
            <person name="Overmann J."/>
            <person name="Amann R."/>
            <person name="Jetten M.S.M."/>
            <person name="Mascher T."/>
            <person name="Medema M.H."/>
            <person name="Devos D.P."/>
            <person name="Kaster A.-K."/>
            <person name="Ovreas L."/>
            <person name="Rohde M."/>
            <person name="Galperin M.Y."/>
            <person name="Jogler C."/>
        </authorList>
    </citation>
    <scope>NUCLEOTIDE SEQUENCE [LARGE SCALE GENOMIC DNA]</scope>
    <source>
        <strain evidence="4 5">Q31a</strain>
    </source>
</reference>
<dbReference type="Pfam" id="PF07635">
    <property type="entry name" value="PSCyt1"/>
    <property type="match status" value="1"/>
</dbReference>
<name>A0A518G5E0_9BACT</name>
<sequence>MLHISSVVNGRQPLHLLLGLLWLCLLSPPMSRGIGGEPFASPPTPSPTGEAVDFFEKEIRPILIAHCVECHRAEDASGGFRADDSLGFQAGGDSGPAIVPGAPGSSRLIQAVRREGELVMPPDEPLAPHQVDALERWVQLGAVWPATAKPLRPASMQVIKTHWAFQPIADNPPPNVPDPDNWIQTPVDAFVLAQLNKQHIVPSPRADRRTLIRRVTYALTGLPPTPEKVAKFLNDESPQAYEALVEELLASAHYGEHWARHWLDVARYSDTKGYVYAREERNWVHAWGYRDWVIQALNKDMPYDRFLLLQLAADQVVDPHAEDLLAMGFLTLGRRFLGVQRDIIDDRIDVVCRGMLGLTVSCARCHDHKYDPIPTADYYSLYGVFNSCIESLDAIHPPGDKEAEDEVLEQRKSALREALREARTNASNRACNRVADYLFAQSELDKYPANGFDQIFQPEDLLPEFVRSWQRALRHAEQTSDPVFMAWLAFAKLDAADFQAQAVAVTQQLAESSPEQCNALVRQAFEQPPTSFREVCDRYGLLFTEVQAEWMKLLSAADGQGTQPPSALPNPAAEALRGAVLGKNAACQVPAGGIYNLETYFDSDTVTKLWKLQAEVDRRIMELGGSHRHALTLHDREHPVEPRIFLRGNPLNQGEDVPRRFLQVLSQPTSAPFEQGSGRLELAREIISPENPLTARVAVNRIWASHFGTGLVATPSDFGTRAAPPSHPQLLDWLASQFVEQEWSLKQLHRHIVLSSTFQQASRTANAHAESLDPQNRWLWRMNPQRLSFEEFRDSLLRASLQLDPTLGGAPSELFTPPYMPRRTVYGLVDRQYLPTVLRVFDFANPDLHVPQRNETTVPQQALFFMNHPLILEQAQTLAEQAGGAPEATQRVTAMFQHVFQRPPTTAELTTALQFVALEETSTVPTPSNTATDWEYGYGRWDRAQRRAVDFSRLPHFTGTAWQGGEHWPDGKLGWAQLTASGGHPGNDRDHAVIRRWTAPRALEIELESHVQHEAAAGDGIRAFIAHSQRGELWSAAFQQESRDFHIDRLEVQPGDQIDFVVDIGEGLNSDQFLWDVRLKELKSDPTSSNATAATSLSEWSSLKDFESSPPQVLNRWEQLAQILLCSNEFLFVD</sequence>
<dbReference type="PANTHER" id="PTHR35889">
    <property type="entry name" value="CYCLOINULO-OLIGOSACCHARIDE FRUCTANOTRANSFERASE-RELATED"/>
    <property type="match status" value="1"/>
</dbReference>
<dbReference type="PANTHER" id="PTHR35889:SF3">
    <property type="entry name" value="F-BOX DOMAIN-CONTAINING PROTEIN"/>
    <property type="match status" value="1"/>
</dbReference>
<evidence type="ECO:0000259" key="2">
    <source>
        <dbReference type="Pfam" id="PF07587"/>
    </source>
</evidence>
<dbReference type="AlphaFoldDB" id="A0A518G5E0"/>
<gene>
    <name evidence="4" type="ORF">Q31a_21060</name>
</gene>
<organism evidence="4 5">
    <name type="scientific">Aureliella helgolandensis</name>
    <dbReference type="NCBI Taxonomy" id="2527968"/>
    <lineage>
        <taxon>Bacteria</taxon>
        <taxon>Pseudomonadati</taxon>
        <taxon>Planctomycetota</taxon>
        <taxon>Planctomycetia</taxon>
        <taxon>Pirellulales</taxon>
        <taxon>Pirellulaceae</taxon>
        <taxon>Aureliella</taxon>
    </lineage>
</organism>
<dbReference type="Pfam" id="PF07587">
    <property type="entry name" value="PSD1"/>
    <property type="match status" value="1"/>
</dbReference>
<dbReference type="InterPro" id="IPR011444">
    <property type="entry name" value="DUF1549"/>
</dbReference>
<accession>A0A518G5E0</accession>
<evidence type="ECO:0000259" key="3">
    <source>
        <dbReference type="Pfam" id="PF07635"/>
    </source>
</evidence>
<dbReference type="EMBL" id="CP036298">
    <property type="protein sequence ID" value="QDV23801.1"/>
    <property type="molecule type" value="Genomic_DNA"/>
</dbReference>
<keyword evidence="5" id="KW-1185">Reference proteome</keyword>
<evidence type="ECO:0000313" key="5">
    <source>
        <dbReference type="Proteomes" id="UP000318017"/>
    </source>
</evidence>
<feature type="domain" description="DUF1549" evidence="1">
    <location>
        <begin position="186"/>
        <end position="388"/>
    </location>
</feature>
<dbReference type="InterPro" id="IPR022655">
    <property type="entry name" value="DUF1553"/>
</dbReference>